<proteinExistence type="predicted"/>
<accession>A0A0N0UWN4</accession>
<dbReference type="InterPro" id="IPR004089">
    <property type="entry name" value="MCPsignal_dom"/>
</dbReference>
<dbReference type="GO" id="GO:0020037">
    <property type="term" value="F:heme binding"/>
    <property type="evidence" value="ECO:0007669"/>
    <property type="project" value="InterPro"/>
</dbReference>
<dbReference type="Gene3D" id="1.10.490.10">
    <property type="entry name" value="Globins"/>
    <property type="match status" value="1"/>
</dbReference>
<dbReference type="InterPro" id="IPR025991">
    <property type="entry name" value="Chemoreceptor_zinc-bind_dom"/>
</dbReference>
<dbReference type="InterPro" id="IPR039379">
    <property type="entry name" value="Protoglobin_sensor_dom"/>
</dbReference>
<feature type="domain" description="Methyl-accepting transducer" evidence="3">
    <location>
        <begin position="210"/>
        <end position="421"/>
    </location>
</feature>
<dbReference type="Gene3D" id="1.10.287.950">
    <property type="entry name" value="Methyl-accepting chemotaxis protein"/>
    <property type="match status" value="1"/>
</dbReference>
<evidence type="ECO:0000256" key="2">
    <source>
        <dbReference type="PROSITE-ProRule" id="PRU00284"/>
    </source>
</evidence>
<dbReference type="PANTHER" id="PTHR32089:SF112">
    <property type="entry name" value="LYSOZYME-LIKE PROTEIN-RELATED"/>
    <property type="match status" value="1"/>
</dbReference>
<name>A0A0N0UWN4_9BACI</name>
<evidence type="ECO:0000313" key="5">
    <source>
        <dbReference type="Proteomes" id="UP000037977"/>
    </source>
</evidence>
<sequence length="583" mass="66967">MFKRKNINGNYDYFSATKNSDIEANERFKEKLDFLALSRIRRESVRFLRKIYENNRQYILDNFYKRLLEIPEFNHVINTHSTVERLKGLFDSHFISLFDDELDLDYVFKRRKIAYVHARIGVLPNWMISAYTLINQLIIPLIVKELSRDQEEMLDVLLAYDSLVTIDQQIILETYIEIQAGSVVNGLGEIITYNTQLDTIKELIAFQEIQQEEVVAADQLMHELDESIEDIASSVGDISQQTKHVLSKLDQDLESLQQVSTILQTTDEGHKSMQEDIQRLVERVNSVAQLMELIKRIADQTNLLALNASIEAARAGEAGKGFAVVAEEVRKLADDTSTSVKSIHTDIQELLHITNNISAMTNQFSQDLHQGVTDTLHISQTLSELNKNLQQQGARFEEIATTTKVQAQSATNISERNHAITESVQKSKVIVFDMGSAIYKLSKMIDDYRSTTISKNFIISQEDIIELAITDHLLWRWKIYNLLLGFETMTEQDVGTPQESRLGEWYYGTGKKLLGQERAYLELEQPFIHVHDIAKKAVREYNVGHKVEAEKYLEAITEESYAVIDKLKTLKGILLNEKKQYIH</sequence>
<keyword evidence="5" id="KW-1185">Reference proteome</keyword>
<dbReference type="SUPFAM" id="SSF46458">
    <property type="entry name" value="Globin-like"/>
    <property type="match status" value="1"/>
</dbReference>
<dbReference type="Pfam" id="PF00015">
    <property type="entry name" value="MCPsignal"/>
    <property type="match status" value="1"/>
</dbReference>
<dbReference type="RefSeq" id="WP_053995498.1">
    <property type="nucleotide sequence ID" value="NZ_CP065643.1"/>
</dbReference>
<dbReference type="InterPro" id="IPR044398">
    <property type="entry name" value="Globin-sensor_dom"/>
</dbReference>
<dbReference type="EMBL" id="LGCI01000008">
    <property type="protein sequence ID" value="KOY81927.1"/>
    <property type="molecule type" value="Genomic_DNA"/>
</dbReference>
<organism evidence="4 5">
    <name type="scientific">Lysinibacillus macroides</name>
    <dbReference type="NCBI Taxonomy" id="33935"/>
    <lineage>
        <taxon>Bacteria</taxon>
        <taxon>Bacillati</taxon>
        <taxon>Bacillota</taxon>
        <taxon>Bacilli</taxon>
        <taxon>Bacillales</taxon>
        <taxon>Bacillaceae</taxon>
        <taxon>Lysinibacillus</taxon>
    </lineage>
</organism>
<keyword evidence="1 2" id="KW-0807">Transducer</keyword>
<dbReference type="PROSITE" id="PS50111">
    <property type="entry name" value="CHEMOTAXIS_TRANSDUC_2"/>
    <property type="match status" value="1"/>
</dbReference>
<reference evidence="4 5" key="1">
    <citation type="submission" date="2015-07" db="EMBL/GenBank/DDBJ databases">
        <title>Genome sequencing project for genomic taxonomy and phylogenomics of Bacillus-like bacteria.</title>
        <authorList>
            <person name="Liu B."/>
            <person name="Wang J."/>
            <person name="Zhu Y."/>
            <person name="Liu G."/>
            <person name="Chen Q."/>
            <person name="Chen Z."/>
            <person name="Che J."/>
            <person name="Ge C."/>
            <person name="Shi H."/>
            <person name="Pan Z."/>
            <person name="Liu X."/>
        </authorList>
    </citation>
    <scope>NUCLEOTIDE SEQUENCE [LARGE SCALE GENOMIC DNA]</scope>
    <source>
        <strain evidence="4 5">DSM 54</strain>
    </source>
</reference>
<dbReference type="Gene3D" id="1.20.120.30">
    <property type="entry name" value="Aspartate receptor, ligand-binding domain"/>
    <property type="match status" value="1"/>
</dbReference>
<dbReference type="OrthoDB" id="266313at2"/>
<evidence type="ECO:0000259" key="3">
    <source>
        <dbReference type="PROSITE" id="PS50111"/>
    </source>
</evidence>
<dbReference type="GO" id="GO:0016020">
    <property type="term" value="C:membrane"/>
    <property type="evidence" value="ECO:0007669"/>
    <property type="project" value="InterPro"/>
</dbReference>
<dbReference type="CDD" id="cd01068">
    <property type="entry name" value="globin_sensor"/>
    <property type="match status" value="1"/>
</dbReference>
<dbReference type="AlphaFoldDB" id="A0A0N0UWN4"/>
<dbReference type="PANTHER" id="PTHR32089">
    <property type="entry name" value="METHYL-ACCEPTING CHEMOTAXIS PROTEIN MCPB"/>
    <property type="match status" value="1"/>
</dbReference>
<evidence type="ECO:0000256" key="1">
    <source>
        <dbReference type="ARBA" id="ARBA00023224"/>
    </source>
</evidence>
<evidence type="ECO:0000313" key="4">
    <source>
        <dbReference type="EMBL" id="KOY81927.1"/>
    </source>
</evidence>
<dbReference type="GO" id="GO:0007165">
    <property type="term" value="P:signal transduction"/>
    <property type="evidence" value="ECO:0007669"/>
    <property type="project" value="UniProtKB-KW"/>
</dbReference>
<dbReference type="InterPro" id="IPR012292">
    <property type="entry name" value="Globin/Proto"/>
</dbReference>
<dbReference type="Proteomes" id="UP000037977">
    <property type="component" value="Unassembled WGS sequence"/>
</dbReference>
<protein>
    <submittedName>
        <fullName evidence="4">Chemotaxis protein</fullName>
    </submittedName>
</protein>
<dbReference type="InterPro" id="IPR009050">
    <property type="entry name" value="Globin-like_sf"/>
</dbReference>
<dbReference type="SUPFAM" id="SSF58104">
    <property type="entry name" value="Methyl-accepting chemotaxis protein (MCP) signaling domain"/>
    <property type="match status" value="1"/>
</dbReference>
<comment type="caution">
    <text evidence="4">The sequence shown here is derived from an EMBL/GenBank/DDBJ whole genome shotgun (WGS) entry which is preliminary data.</text>
</comment>
<gene>
    <name evidence="4" type="ORF">ADM90_13585</name>
</gene>
<dbReference type="PATRIC" id="fig|33935.3.peg.3571"/>
<dbReference type="GO" id="GO:0019825">
    <property type="term" value="F:oxygen binding"/>
    <property type="evidence" value="ECO:0007669"/>
    <property type="project" value="InterPro"/>
</dbReference>
<dbReference type="STRING" id="33935.ADM90_13585"/>
<dbReference type="Pfam" id="PF13682">
    <property type="entry name" value="CZB"/>
    <property type="match status" value="1"/>
</dbReference>
<dbReference type="Pfam" id="PF11563">
    <property type="entry name" value="Protoglobin"/>
    <property type="match status" value="1"/>
</dbReference>
<dbReference type="SMART" id="SM00283">
    <property type="entry name" value="MA"/>
    <property type="match status" value="1"/>
</dbReference>